<evidence type="ECO:0000313" key="3">
    <source>
        <dbReference type="Proteomes" id="UP000664317"/>
    </source>
</evidence>
<feature type="coiled-coil region" evidence="1">
    <location>
        <begin position="82"/>
        <end position="109"/>
    </location>
</feature>
<dbReference type="EMBL" id="JAFKCT010000001">
    <property type="protein sequence ID" value="MBN7809911.1"/>
    <property type="molecule type" value="Genomic_DNA"/>
</dbReference>
<dbReference type="RefSeq" id="WP_206576703.1">
    <property type="nucleotide sequence ID" value="NZ_JAFKCT010000001.1"/>
</dbReference>
<accession>A0ABS3C175</accession>
<organism evidence="2 3">
    <name type="scientific">Algoriphagus oliviformis</name>
    <dbReference type="NCBI Taxonomy" id="2811231"/>
    <lineage>
        <taxon>Bacteria</taxon>
        <taxon>Pseudomonadati</taxon>
        <taxon>Bacteroidota</taxon>
        <taxon>Cytophagia</taxon>
        <taxon>Cytophagales</taxon>
        <taxon>Cyclobacteriaceae</taxon>
        <taxon>Algoriphagus</taxon>
    </lineage>
</organism>
<protein>
    <submittedName>
        <fullName evidence="2">Uncharacterized protein</fullName>
    </submittedName>
</protein>
<evidence type="ECO:0000256" key="1">
    <source>
        <dbReference type="SAM" id="Coils"/>
    </source>
</evidence>
<evidence type="ECO:0000313" key="2">
    <source>
        <dbReference type="EMBL" id="MBN7809911.1"/>
    </source>
</evidence>
<comment type="caution">
    <text evidence="2">The sequence shown here is derived from an EMBL/GenBank/DDBJ whole genome shotgun (WGS) entry which is preliminary data.</text>
</comment>
<keyword evidence="3" id="KW-1185">Reference proteome</keyword>
<gene>
    <name evidence="2" type="ORF">J0A68_03025</name>
</gene>
<reference evidence="2 3" key="1">
    <citation type="submission" date="2021-03" db="EMBL/GenBank/DDBJ databases">
        <title>novel species isolated from a fishpond in China.</title>
        <authorList>
            <person name="Lu H."/>
            <person name="Cai Z."/>
        </authorList>
    </citation>
    <scope>NUCLEOTIDE SEQUENCE [LARGE SCALE GENOMIC DNA]</scope>
    <source>
        <strain evidence="2 3">H41</strain>
    </source>
</reference>
<dbReference type="Proteomes" id="UP000664317">
    <property type="component" value="Unassembled WGS sequence"/>
</dbReference>
<sequence length="110" mass="12537">MKKILLPALLMGLLFSLDGCSIETTKKKDGIKIEITTSDDLIINGEKINDKKLDREIKRLIRDLEKEGLSKDEIRKSISEGKSSVSEALEELKQELEELKSHSKQRKELN</sequence>
<proteinExistence type="predicted"/>
<name>A0ABS3C175_9BACT</name>
<keyword evidence="1" id="KW-0175">Coiled coil</keyword>